<gene>
    <name evidence="3" type="ORF">SAMN05660971_01206</name>
</gene>
<organism evidence="3 4">
    <name type="scientific">Halomonas cupida</name>
    <dbReference type="NCBI Taxonomy" id="44933"/>
    <lineage>
        <taxon>Bacteria</taxon>
        <taxon>Pseudomonadati</taxon>
        <taxon>Pseudomonadota</taxon>
        <taxon>Gammaproteobacteria</taxon>
        <taxon>Oceanospirillales</taxon>
        <taxon>Halomonadaceae</taxon>
        <taxon>Halomonas</taxon>
    </lineage>
</organism>
<proteinExistence type="inferred from homology"/>
<dbReference type="PANTHER" id="PTHR42928:SF3">
    <property type="entry name" value="UPF0065 PROTEIN YFLP"/>
    <property type="match status" value="1"/>
</dbReference>
<accession>A0A1M7CRF5</accession>
<name>A0A1M7CRF5_9GAMM</name>
<feature type="signal peptide" evidence="2">
    <location>
        <begin position="1"/>
        <end position="27"/>
    </location>
</feature>
<dbReference type="AlphaFoldDB" id="A0A1M7CRF5"/>
<comment type="similarity">
    <text evidence="1">Belongs to the UPF0065 (bug) family.</text>
</comment>
<dbReference type="EMBL" id="FRCA01000002">
    <property type="protein sequence ID" value="SHL69822.1"/>
    <property type="molecule type" value="Genomic_DNA"/>
</dbReference>
<feature type="chain" id="PRO_5012952075" evidence="2">
    <location>
        <begin position="28"/>
        <end position="323"/>
    </location>
</feature>
<dbReference type="SUPFAM" id="SSF53850">
    <property type="entry name" value="Periplasmic binding protein-like II"/>
    <property type="match status" value="1"/>
</dbReference>
<evidence type="ECO:0000313" key="3">
    <source>
        <dbReference type="EMBL" id="SHL69822.1"/>
    </source>
</evidence>
<protein>
    <submittedName>
        <fullName evidence="3">Putative tricarboxylic transport membrane protein</fullName>
    </submittedName>
</protein>
<evidence type="ECO:0000256" key="1">
    <source>
        <dbReference type="ARBA" id="ARBA00006987"/>
    </source>
</evidence>
<sequence length="323" mass="34785">MTRMKWVGKTAMSGVLCLAVFSGSASAWEPERNVEFIVPYSAGGGSDINARMLVEVIRQNDFVDQTILVNNRPGGSGAVGNSYTFNKRGDDHTIMTFNGGQMMSMVTNDADVQLEDLTPLGTLALDTLLLGVAADSDIENVDELVEQAKQDPGSVTIGGAGRGGEDHLAFAMLNSSLGADFQYVPFGGTGEVTSALLGGHIDAAVYKLGSRMDPAQVRSLAALAEERLEAPYDDVPTFAELGHPDIKLMIFRGYAGPPDMPAEAVAYWEGVLEKASESEQWNNDYIDKNNLIGTFVGAEESAEFYSEEKARYTEKFKEVGIIE</sequence>
<dbReference type="PANTHER" id="PTHR42928">
    <property type="entry name" value="TRICARBOXYLATE-BINDING PROTEIN"/>
    <property type="match status" value="1"/>
</dbReference>
<dbReference type="InterPro" id="IPR005064">
    <property type="entry name" value="BUG"/>
</dbReference>
<reference evidence="3 4" key="1">
    <citation type="submission" date="2016-11" db="EMBL/GenBank/DDBJ databases">
        <authorList>
            <person name="Jaros S."/>
            <person name="Januszkiewicz K."/>
            <person name="Wedrychowicz H."/>
        </authorList>
    </citation>
    <scope>NUCLEOTIDE SEQUENCE [LARGE SCALE GENOMIC DNA]</scope>
    <source>
        <strain evidence="3 4">DSM 4740</strain>
    </source>
</reference>
<keyword evidence="2" id="KW-0732">Signal</keyword>
<dbReference type="Gene3D" id="3.40.190.10">
    <property type="entry name" value="Periplasmic binding protein-like II"/>
    <property type="match status" value="1"/>
</dbReference>
<dbReference type="Pfam" id="PF03401">
    <property type="entry name" value="TctC"/>
    <property type="match status" value="1"/>
</dbReference>
<dbReference type="RefSeq" id="WP_073434097.1">
    <property type="nucleotide sequence ID" value="NZ_BJXU01000187.1"/>
</dbReference>
<evidence type="ECO:0000256" key="2">
    <source>
        <dbReference type="SAM" id="SignalP"/>
    </source>
</evidence>
<dbReference type="CDD" id="cd07012">
    <property type="entry name" value="PBP2_Bug_TTT"/>
    <property type="match status" value="1"/>
</dbReference>
<dbReference type="OrthoDB" id="7246401at2"/>
<dbReference type="STRING" id="44933.SAMN05660971_01206"/>
<dbReference type="Gene3D" id="3.40.190.150">
    <property type="entry name" value="Bordetella uptake gene, domain 1"/>
    <property type="match status" value="1"/>
</dbReference>
<evidence type="ECO:0000313" key="4">
    <source>
        <dbReference type="Proteomes" id="UP000184123"/>
    </source>
</evidence>
<dbReference type="PIRSF" id="PIRSF017082">
    <property type="entry name" value="YflP"/>
    <property type="match status" value="1"/>
</dbReference>
<dbReference type="InterPro" id="IPR042100">
    <property type="entry name" value="Bug_dom1"/>
</dbReference>
<dbReference type="Proteomes" id="UP000184123">
    <property type="component" value="Unassembled WGS sequence"/>
</dbReference>